<dbReference type="Proteomes" id="UP000009169">
    <property type="component" value="Unassembled WGS sequence"/>
</dbReference>
<protein>
    <submittedName>
        <fullName evidence="1">Uncharacterized protein</fullName>
    </submittedName>
</protein>
<reference evidence="2" key="1">
    <citation type="journal article" date="2012" name="MBio">
        <title>Comparative genome analysis of Trichophyton rubrum and related dermatophytes reveals candidate genes involved in infection.</title>
        <authorList>
            <person name="Martinez D.A."/>
            <person name="Oliver B.G."/>
            <person name="Graeser Y."/>
            <person name="Goldberg J.M."/>
            <person name="Li W."/>
            <person name="Martinez-Rossi N.M."/>
            <person name="Monod M."/>
            <person name="Shelest E."/>
            <person name="Barton R.C."/>
            <person name="Birch E."/>
            <person name="Brakhage A.A."/>
            <person name="Chen Z."/>
            <person name="Gurr S.J."/>
            <person name="Heiman D."/>
            <person name="Heitman J."/>
            <person name="Kosti I."/>
            <person name="Rossi A."/>
            <person name="Saif S."/>
            <person name="Samalova M."/>
            <person name="Saunders C.W."/>
            <person name="Shea T."/>
            <person name="Summerbell R.C."/>
            <person name="Xu J."/>
            <person name="Young S."/>
            <person name="Zeng Q."/>
            <person name="Birren B.W."/>
            <person name="Cuomo C.A."/>
            <person name="White T.C."/>
        </authorList>
    </citation>
    <scope>NUCLEOTIDE SEQUENCE [LARGE SCALE GENOMIC DNA]</scope>
    <source>
        <strain evidence="2">ATCC MYA-4606 / CBS 127.97</strain>
    </source>
</reference>
<name>F2PYL1_TRIEC</name>
<dbReference type="EMBL" id="DS995754">
    <property type="protein sequence ID" value="EGE07018.1"/>
    <property type="molecule type" value="Genomic_DNA"/>
</dbReference>
<evidence type="ECO:0000313" key="1">
    <source>
        <dbReference type="EMBL" id="EGE07018.1"/>
    </source>
</evidence>
<proteinExistence type="predicted"/>
<organism evidence="1 2">
    <name type="scientific">Trichophyton equinum (strain ATCC MYA-4606 / CBS 127.97)</name>
    <name type="common">Horse ringworm fungus</name>
    <dbReference type="NCBI Taxonomy" id="559882"/>
    <lineage>
        <taxon>Eukaryota</taxon>
        <taxon>Fungi</taxon>
        <taxon>Dikarya</taxon>
        <taxon>Ascomycota</taxon>
        <taxon>Pezizomycotina</taxon>
        <taxon>Eurotiomycetes</taxon>
        <taxon>Eurotiomycetidae</taxon>
        <taxon>Onygenales</taxon>
        <taxon>Arthrodermataceae</taxon>
        <taxon>Trichophyton</taxon>
    </lineage>
</organism>
<gene>
    <name evidence="1" type="ORF">TEQG_05851</name>
</gene>
<accession>F2PYL1</accession>
<dbReference type="VEuPathDB" id="FungiDB:TEQG_05851"/>
<dbReference type="HOGENOM" id="CLU_1696759_0_0_1"/>
<keyword evidence="2" id="KW-1185">Reference proteome</keyword>
<dbReference type="AlphaFoldDB" id="F2PYL1"/>
<evidence type="ECO:0000313" key="2">
    <source>
        <dbReference type="Proteomes" id="UP000009169"/>
    </source>
</evidence>
<sequence>MSTLNLVRYYFYKGYYSGTPAAVQVMITLAYQTVRDLGLYPKAIVMRHEAPIASLHNTTSLSRITSYIRIMSTINIVRYFFQRGVLPKKAAERQSLITLAYQTARDKGLYPKAILIRYWSYEVGTPQIYGQREKGPSRSFGMAHHDELKGQRAVC</sequence>
<dbReference type="OrthoDB" id="4955540at2759"/>